<dbReference type="OMA" id="CYAPTEY"/>
<evidence type="ECO:0000313" key="3">
    <source>
        <dbReference type="EMBL" id="CEL64580.1"/>
    </source>
</evidence>
<accession>F0V8F0</accession>
<evidence type="ECO:0000313" key="4">
    <source>
        <dbReference type="Proteomes" id="UP000007494"/>
    </source>
</evidence>
<dbReference type="AlphaFoldDB" id="F0V8F0"/>
<organism evidence="2 4">
    <name type="scientific">Neospora caninum (strain Liverpool)</name>
    <dbReference type="NCBI Taxonomy" id="572307"/>
    <lineage>
        <taxon>Eukaryota</taxon>
        <taxon>Sar</taxon>
        <taxon>Alveolata</taxon>
        <taxon>Apicomplexa</taxon>
        <taxon>Conoidasida</taxon>
        <taxon>Coccidia</taxon>
        <taxon>Eucoccidiorida</taxon>
        <taxon>Eimeriorina</taxon>
        <taxon>Sarcocystidae</taxon>
        <taxon>Neospora</taxon>
    </lineage>
</organism>
<dbReference type="VEuPathDB" id="ToxoDB:NCLIV_004680"/>
<feature type="compositionally biased region" description="Polar residues" evidence="1">
    <location>
        <begin position="271"/>
        <end position="283"/>
    </location>
</feature>
<keyword evidence="4" id="KW-1185">Reference proteome</keyword>
<protein>
    <submittedName>
        <fullName evidence="2">Uncharacterized protein</fullName>
    </submittedName>
</protein>
<feature type="region of interest" description="Disordered" evidence="1">
    <location>
        <begin position="1"/>
        <end position="540"/>
    </location>
</feature>
<feature type="compositionally biased region" description="Basic and acidic residues" evidence="1">
    <location>
        <begin position="335"/>
        <end position="355"/>
    </location>
</feature>
<feature type="compositionally biased region" description="Basic and acidic residues" evidence="1">
    <location>
        <begin position="493"/>
        <end position="508"/>
    </location>
</feature>
<name>F0V8F0_NEOCL</name>
<reference evidence="4" key="3">
    <citation type="journal article" date="2012" name="PLoS Pathog.">
        <title>Comparative genomics of the apicomplexan parasites Toxoplasma gondii and Neospora caninum: Coccidia differing in host range and transmission strategy.</title>
        <authorList>
            <person name="Reid A.J."/>
            <person name="Vermont S.J."/>
            <person name="Cotton J.A."/>
            <person name="Harris D."/>
            <person name="Hill-Cawthorne G.A."/>
            <person name="Konen-Waisman S."/>
            <person name="Latham S.M."/>
            <person name="Mourier T."/>
            <person name="Norton R."/>
            <person name="Quail M.A."/>
            <person name="Sanders M."/>
            <person name="Shanmugam D."/>
            <person name="Sohal A."/>
            <person name="Wasmuth J.D."/>
            <person name="Brunk B."/>
            <person name="Grigg M.E."/>
            <person name="Howard J.C."/>
            <person name="Parkinson J."/>
            <person name="Roos D.S."/>
            <person name="Trees A.J."/>
            <person name="Berriman M."/>
            <person name="Pain A."/>
            <person name="Wastling J.M."/>
        </authorList>
    </citation>
    <scope>NUCLEOTIDE SEQUENCE [LARGE SCALE GENOMIC DNA]</scope>
    <source>
        <strain evidence="4">Liverpool</strain>
    </source>
</reference>
<proteinExistence type="predicted"/>
<reference evidence="2" key="2">
    <citation type="submission" date="2011-03" db="EMBL/GenBank/DDBJ databases">
        <title>Comparative genomics and transcriptomics of Neospora caninum and Toxoplasma gondii.</title>
        <authorList>
            <person name="Reid A.J."/>
            <person name="Sohal A."/>
            <person name="Harris D."/>
            <person name="Quail M."/>
            <person name="Sanders M."/>
            <person name="Berriman M."/>
            <person name="Wastling J.M."/>
            <person name="Pain A."/>
        </authorList>
    </citation>
    <scope>NUCLEOTIDE SEQUENCE</scope>
    <source>
        <strain evidence="2">Liverpool</strain>
    </source>
</reference>
<feature type="compositionally biased region" description="Basic and acidic residues" evidence="1">
    <location>
        <begin position="301"/>
        <end position="311"/>
    </location>
</feature>
<reference evidence="3" key="4">
    <citation type="journal article" date="2015" name="PLoS ONE">
        <title>Comprehensive Evaluation of Toxoplasma gondii VEG and Neospora caninum LIV Genomes with Tachyzoite Stage Transcriptome and Proteome Defines Novel Transcript Features.</title>
        <authorList>
            <person name="Ramaprasad A."/>
            <person name="Mourier T."/>
            <person name="Naeem R."/>
            <person name="Malas T.B."/>
            <person name="Moussa E."/>
            <person name="Panigrahi A."/>
            <person name="Vermont S.J."/>
            <person name="Otto T.D."/>
            <person name="Wastling J."/>
            <person name="Pain A."/>
        </authorList>
    </citation>
    <scope>NUCLEOTIDE SEQUENCE</scope>
    <source>
        <strain evidence="3">Liverpool</strain>
    </source>
</reference>
<feature type="compositionally biased region" description="Acidic residues" evidence="1">
    <location>
        <begin position="519"/>
        <end position="533"/>
    </location>
</feature>
<evidence type="ECO:0000256" key="1">
    <source>
        <dbReference type="SAM" id="MobiDB-lite"/>
    </source>
</evidence>
<dbReference type="EMBL" id="FR823382">
    <property type="protein sequence ID" value="CBZ49991.1"/>
    <property type="molecule type" value="Genomic_DNA"/>
</dbReference>
<evidence type="ECO:0000313" key="2">
    <source>
        <dbReference type="EMBL" id="CBZ49991.1"/>
    </source>
</evidence>
<dbReference type="EMBL" id="LN714476">
    <property type="protein sequence ID" value="CEL64580.1"/>
    <property type="molecule type" value="Genomic_DNA"/>
</dbReference>
<reference evidence="2" key="1">
    <citation type="submission" date="2011-02" db="EMBL/GenBank/DDBJ databases">
        <authorList>
            <person name="Aslett M."/>
        </authorList>
    </citation>
    <scope>NUCLEOTIDE SEQUENCE</scope>
    <source>
        <strain evidence="2">Liverpool</strain>
    </source>
</reference>
<sequence length="703" mass="77810">MALNAVAPVSPLATESAPVVGAADGQTASLPVSPVAALSHGSTPPSPSATGPRETVPKAEDSPAGSKAGSRRPSFLGLRKHRADQGNETENGEETRHSRRNSFATKAKALLGKSKKTDATSVNEETDSYVGGTAEANEEKIEMTRSPKAESRTDKWRRRLSLSRDRSVELIAGTEDGALGCRAPGSEPASPKNDASESRLGRLKRRLSLSKDGDRSRRPSHVGEAEIAARENAPEKETETANGPEASPVQVSRVAKEEAASEPKATLEGSEANTAEASPTNGKSESRVDRWKRRLSLSRDCSVERNDKGENIPKSPVAEEESNARRFLHRLSISSRDEKRNSDSEREGEAKEGRMSRLRRRLSISKKDKKSEEQEQGERSEVEKESRGRRILRRLSVSSRKSAQEEGEGANTQESTSSKLRRRLSLSSRASRASREGSICSNDGEDKKEGNTWRRRLSLRSRSREPPLPCPAGQQTRKSLKEKVKGLVKRRNSRAEDMERVEQLHNPDYKPGTHKIEFESSEEESEKEDEVFDMEPSQGAGNLTEGFAVSSESSPVASSHPETEAANHFPVDEHVSETVTRLETPKDFDDWMHSAADVDAGIHLAPDDTEETSRTVHTPRAERKEDDSMFGMFCCGVEGKETADERQRWKEALRYSCSKMRPQEKIFMQQPLVCRELGFDDFESGHKLCYAPTEYSLEIEKAF</sequence>
<dbReference type="OrthoDB" id="332178at2759"/>
<dbReference type="RefSeq" id="XP_003880026.1">
    <property type="nucleotide sequence ID" value="XM_003879977.1"/>
</dbReference>
<dbReference type="eggNOG" id="ENOG502QZP8">
    <property type="taxonomic scope" value="Eukaryota"/>
</dbReference>
<feature type="compositionally biased region" description="Basic and acidic residues" evidence="1">
    <location>
        <begin position="137"/>
        <end position="154"/>
    </location>
</feature>
<gene>
    <name evidence="3" type="ORF">BN1204_004680</name>
    <name evidence="2" type="ORF">NCLIV_004680</name>
</gene>
<dbReference type="Proteomes" id="UP000007494">
    <property type="component" value="Chromosome II"/>
</dbReference>
<dbReference type="GeneID" id="13446068"/>
<feature type="compositionally biased region" description="Basic and acidic residues" evidence="1">
    <location>
        <begin position="365"/>
        <end position="388"/>
    </location>
</feature>
<dbReference type="InParanoid" id="F0V8F0"/>
<feature type="compositionally biased region" description="Basic and acidic residues" evidence="1">
    <location>
        <begin position="209"/>
        <end position="239"/>
    </location>
</feature>
<feature type="compositionally biased region" description="Low complexity" evidence="1">
    <location>
        <begin position="39"/>
        <end position="52"/>
    </location>
</feature>